<evidence type="ECO:0000313" key="7">
    <source>
        <dbReference type="Proteomes" id="UP000307756"/>
    </source>
</evidence>
<dbReference type="Pfam" id="PF03466">
    <property type="entry name" value="LysR_substrate"/>
    <property type="match status" value="1"/>
</dbReference>
<keyword evidence="3" id="KW-0238">DNA-binding</keyword>
<dbReference type="AlphaFoldDB" id="A0A4U1D9F6"/>
<protein>
    <submittedName>
        <fullName evidence="6">LysR family transcriptional regulator</fullName>
    </submittedName>
</protein>
<evidence type="ECO:0000256" key="4">
    <source>
        <dbReference type="ARBA" id="ARBA00023163"/>
    </source>
</evidence>
<keyword evidence="4" id="KW-0804">Transcription</keyword>
<keyword evidence="7" id="KW-1185">Reference proteome</keyword>
<feature type="domain" description="HTH lysR-type" evidence="5">
    <location>
        <begin position="1"/>
        <end position="58"/>
    </location>
</feature>
<dbReference type="RefSeq" id="WP_136830071.1">
    <property type="nucleotide sequence ID" value="NZ_SWBM01000001.1"/>
</dbReference>
<evidence type="ECO:0000259" key="5">
    <source>
        <dbReference type="PROSITE" id="PS50931"/>
    </source>
</evidence>
<gene>
    <name evidence="6" type="ORF">FA727_06460</name>
</gene>
<sequence length="287" mass="32516">MQLDEFKTFVTLADVKNFTKTAEMLSMSQPTVSLHIKNLEKEFGTELFRRSPKFLHITTSGELLLERAKEIIGIVERTKQEILEQSQTIKGVLKIGASYTIGEYLLPLLLRELKDQYTELEFDVLIGNTYEIVKAIQASSIDIGLIVGEYEDKEIRSVPFMEEHLCIVSTTNHTLTANGMTINELQEQSWIMREEGSGTRAILMEFFQSHGLRARSTLTIGSNQGIKEAVKNGLGLSLLPQQLVNNDENLQELKINESLISVFSYIYNPINAEQKNVKAFIKILEEV</sequence>
<dbReference type="SUPFAM" id="SSF53850">
    <property type="entry name" value="Periplasmic binding protein-like II"/>
    <property type="match status" value="1"/>
</dbReference>
<reference evidence="6 7" key="1">
    <citation type="journal article" date="2011" name="J. Microbiol.">
        <title>Bacillus kyonggiensis sp. nov., isolated from soil of a lettuce field.</title>
        <authorList>
            <person name="Dong K."/>
            <person name="Lee S."/>
        </authorList>
    </citation>
    <scope>NUCLEOTIDE SEQUENCE [LARGE SCALE GENOMIC DNA]</scope>
    <source>
        <strain evidence="6 7">NB22</strain>
    </source>
</reference>
<dbReference type="OrthoDB" id="9785745at2"/>
<dbReference type="SUPFAM" id="SSF46785">
    <property type="entry name" value="Winged helix' DNA-binding domain"/>
    <property type="match status" value="1"/>
</dbReference>
<keyword evidence="2" id="KW-0805">Transcription regulation</keyword>
<dbReference type="PROSITE" id="PS50931">
    <property type="entry name" value="HTH_LYSR"/>
    <property type="match status" value="1"/>
</dbReference>
<dbReference type="InterPro" id="IPR000847">
    <property type="entry name" value="LysR_HTH_N"/>
</dbReference>
<dbReference type="Proteomes" id="UP000307756">
    <property type="component" value="Unassembled WGS sequence"/>
</dbReference>
<dbReference type="InterPro" id="IPR036390">
    <property type="entry name" value="WH_DNA-bd_sf"/>
</dbReference>
<dbReference type="InterPro" id="IPR036388">
    <property type="entry name" value="WH-like_DNA-bd_sf"/>
</dbReference>
<comment type="similarity">
    <text evidence="1">Belongs to the LysR transcriptional regulatory family.</text>
</comment>
<dbReference type="GO" id="GO:0003700">
    <property type="term" value="F:DNA-binding transcription factor activity"/>
    <property type="evidence" value="ECO:0007669"/>
    <property type="project" value="InterPro"/>
</dbReference>
<dbReference type="GO" id="GO:0000976">
    <property type="term" value="F:transcription cis-regulatory region binding"/>
    <property type="evidence" value="ECO:0007669"/>
    <property type="project" value="TreeGrafter"/>
</dbReference>
<accession>A0A4U1D9F6</accession>
<dbReference type="PRINTS" id="PR00039">
    <property type="entry name" value="HTHLYSR"/>
</dbReference>
<dbReference type="Gene3D" id="1.10.10.10">
    <property type="entry name" value="Winged helix-like DNA-binding domain superfamily/Winged helix DNA-binding domain"/>
    <property type="match status" value="1"/>
</dbReference>
<dbReference type="PANTHER" id="PTHR30126:SF39">
    <property type="entry name" value="HTH-TYPE TRANSCRIPTIONAL REGULATOR CYSL"/>
    <property type="match status" value="1"/>
</dbReference>
<dbReference type="InterPro" id="IPR005119">
    <property type="entry name" value="LysR_subst-bd"/>
</dbReference>
<proteinExistence type="inferred from homology"/>
<evidence type="ECO:0000313" key="6">
    <source>
        <dbReference type="EMBL" id="TKC19179.1"/>
    </source>
</evidence>
<comment type="caution">
    <text evidence="6">The sequence shown here is derived from an EMBL/GenBank/DDBJ whole genome shotgun (WGS) entry which is preliminary data.</text>
</comment>
<dbReference type="PANTHER" id="PTHR30126">
    <property type="entry name" value="HTH-TYPE TRANSCRIPTIONAL REGULATOR"/>
    <property type="match status" value="1"/>
</dbReference>
<name>A0A4U1D9F6_9BACI</name>
<organism evidence="6 7">
    <name type="scientific">Robertmurraya kyonggiensis</name>
    <dbReference type="NCBI Taxonomy" id="1037680"/>
    <lineage>
        <taxon>Bacteria</taxon>
        <taxon>Bacillati</taxon>
        <taxon>Bacillota</taxon>
        <taxon>Bacilli</taxon>
        <taxon>Bacillales</taxon>
        <taxon>Bacillaceae</taxon>
        <taxon>Robertmurraya</taxon>
    </lineage>
</organism>
<dbReference type="Pfam" id="PF00126">
    <property type="entry name" value="HTH_1"/>
    <property type="match status" value="1"/>
</dbReference>
<dbReference type="EMBL" id="SWBM01000001">
    <property type="protein sequence ID" value="TKC19179.1"/>
    <property type="molecule type" value="Genomic_DNA"/>
</dbReference>
<dbReference type="Gene3D" id="3.40.190.290">
    <property type="match status" value="1"/>
</dbReference>
<evidence type="ECO:0000256" key="2">
    <source>
        <dbReference type="ARBA" id="ARBA00023015"/>
    </source>
</evidence>
<evidence type="ECO:0000256" key="3">
    <source>
        <dbReference type="ARBA" id="ARBA00023125"/>
    </source>
</evidence>
<evidence type="ECO:0000256" key="1">
    <source>
        <dbReference type="ARBA" id="ARBA00009437"/>
    </source>
</evidence>
<dbReference type="FunFam" id="1.10.10.10:FF:000001">
    <property type="entry name" value="LysR family transcriptional regulator"/>
    <property type="match status" value="1"/>
</dbReference>